<evidence type="ECO:0000256" key="1">
    <source>
        <dbReference type="ARBA" id="ARBA00022729"/>
    </source>
</evidence>
<keyword evidence="2" id="KW-1134">Transmembrane beta strand</keyword>
<dbReference type="AlphaFoldDB" id="A0A562MEX5"/>
<name>A0A562MEX5_9SPHI</name>
<dbReference type="NCBIfam" id="TIGR04056">
    <property type="entry name" value="OMP_RagA_SusC"/>
    <property type="match status" value="1"/>
</dbReference>
<dbReference type="PROSITE" id="PS52016">
    <property type="entry name" value="TONB_DEPENDENT_REC_3"/>
    <property type="match status" value="1"/>
</dbReference>
<dbReference type="InterPro" id="IPR012910">
    <property type="entry name" value="Plug_dom"/>
</dbReference>
<dbReference type="Pfam" id="PF13715">
    <property type="entry name" value="CarbopepD_reg_2"/>
    <property type="match status" value="1"/>
</dbReference>
<sequence>MFKGLKCLPISATLLCCASSFIPLAKGANLIPVSPGGIELQKAIKGVVKDKDGNPIVGATVALKSKPNIAVSTDAKGNFNLTGVNAGELLTIRSVGYLSKEVMAIADLAITLEDENSRIDEVVVVGYGTQKKESVTGAITAISSQDISRSVATTTSGALVGKIAGVNSRMSDGRPGAPTGISIRNMGTPLYVIDGVQKDEGQFNNLDFNDIESVSVLKDASAAIYGVRAANGVVVVTTKKGKRGDNNTFNINSYYGWQSMFRFPKPADASTYIKSYIQSDAILGTEHPQYTLADLEKWQQGTEKGYRPFDWYDYILKTSPQTYISGNVSGGSEKINYYLSVGHLDQQSIIRNYGGFNRTNVQMNIDANVSKRLKIGANLNGRIEQRKQPGVPGADDTWQALFAIYRNLPTARPFANDNPLYPTQTSPNAETNFAMLNYDLSGTYQEKWRVMQLNFNAEYKITNDLIAKGTVGYYLANKWMDNQEFTYKLYGYDEKTDTYPVTFSMDNPWRERSISQVEEISTQFTLNYNKRFGKHGINAVLAAESIKRDNPDVYVHDRPASNALSLIYFQTMDTYNDTGVNTQARAGFAGRVNYDYDQKYLLELSSRYDGSWKFAPGSRWGFFPSVSAGWRVSSEKFWSEGMRKVFDDVKLRGSYGVLGDDNLDAWEYFAFGYLSGYNYFRKPVRDGYQNIVGSTIDGKYVIGSQARGLPVKTLSWIQAHMLNVGLDFSTLKGKLTGSVDVFRRKRTGLPAKREDVLIPNEVGFSLPYENLNSDIHQGIDGSLMWRSSVNGFNYFVGGNFTFARQTDGEQYKPRFGNSLDQYRKSIYDRYAFLNWGLHSIGQFQSWEEIANYDIDNDRKGNSSLRPGDIKYEDINGDKVINELDERPIGYRQGGLPYFNYGINLGGQFKGFDLAMDFTGAAFASFNPSYEAVFPFHDGGNNPQYYMENQWMLSDITDPNSALIPGKYPTLIKGNRDHSNYWHSDFWLTNVNYLKLRNLQIGYTLPEKWMKPRGIQKLRIYTMMQNLFSIDNLGDMKIDPEITSDSGVQYPTNKVINVGVTLTF</sequence>
<dbReference type="PANTHER" id="PTHR30069">
    <property type="entry name" value="TONB-DEPENDENT OUTER MEMBRANE RECEPTOR"/>
    <property type="match status" value="1"/>
</dbReference>
<feature type="signal peptide" evidence="3">
    <location>
        <begin position="1"/>
        <end position="25"/>
    </location>
</feature>
<comment type="subcellular location">
    <subcellularLocation>
        <location evidence="2">Cell outer membrane</location>
        <topology evidence="2">Multi-pass membrane protein</topology>
    </subcellularLocation>
</comment>
<evidence type="ECO:0000256" key="2">
    <source>
        <dbReference type="PROSITE-ProRule" id="PRU01360"/>
    </source>
</evidence>
<dbReference type="EMBL" id="VLKR01000017">
    <property type="protein sequence ID" value="TWI18446.1"/>
    <property type="molecule type" value="Genomic_DNA"/>
</dbReference>
<dbReference type="Gene3D" id="2.170.130.10">
    <property type="entry name" value="TonB-dependent receptor, plug domain"/>
    <property type="match status" value="1"/>
</dbReference>
<dbReference type="InterPro" id="IPR037066">
    <property type="entry name" value="Plug_dom_sf"/>
</dbReference>
<dbReference type="NCBIfam" id="TIGR04057">
    <property type="entry name" value="SusC_RagA_signa"/>
    <property type="match status" value="1"/>
</dbReference>
<dbReference type="InterPro" id="IPR039426">
    <property type="entry name" value="TonB-dep_rcpt-like"/>
</dbReference>
<keyword evidence="2" id="KW-0472">Membrane</keyword>
<dbReference type="InterPro" id="IPR008969">
    <property type="entry name" value="CarboxyPept-like_regulatory"/>
</dbReference>
<dbReference type="RefSeq" id="WP_083663683.1">
    <property type="nucleotide sequence ID" value="NZ_DAMALA010000046.1"/>
</dbReference>
<dbReference type="OrthoDB" id="9768177at2"/>
<feature type="chain" id="PRO_5021805132" evidence="3">
    <location>
        <begin position="26"/>
        <end position="1063"/>
    </location>
</feature>
<proteinExistence type="inferred from homology"/>
<evidence type="ECO:0000259" key="4">
    <source>
        <dbReference type="Pfam" id="PF07715"/>
    </source>
</evidence>
<dbReference type="GO" id="GO:0009279">
    <property type="term" value="C:cell outer membrane"/>
    <property type="evidence" value="ECO:0007669"/>
    <property type="project" value="UniProtKB-SubCell"/>
</dbReference>
<dbReference type="Pfam" id="PF07715">
    <property type="entry name" value="Plug"/>
    <property type="match status" value="1"/>
</dbReference>
<feature type="domain" description="TonB-dependent receptor plug" evidence="4">
    <location>
        <begin position="132"/>
        <end position="233"/>
    </location>
</feature>
<dbReference type="SUPFAM" id="SSF56935">
    <property type="entry name" value="Porins"/>
    <property type="match status" value="1"/>
</dbReference>
<dbReference type="GO" id="GO:0044718">
    <property type="term" value="P:siderophore transmembrane transport"/>
    <property type="evidence" value="ECO:0007669"/>
    <property type="project" value="TreeGrafter"/>
</dbReference>
<accession>A0A562MEX5</accession>
<comment type="similarity">
    <text evidence="2">Belongs to the TonB-dependent receptor family.</text>
</comment>
<dbReference type="InterPro" id="IPR023996">
    <property type="entry name" value="TonB-dep_OMP_SusC/RagA"/>
</dbReference>
<dbReference type="Gene3D" id="2.60.40.1120">
    <property type="entry name" value="Carboxypeptidase-like, regulatory domain"/>
    <property type="match status" value="1"/>
</dbReference>
<organism evidence="5 6">
    <name type="scientific">Sphingobacterium siyangense</name>
    <dbReference type="NCBI Taxonomy" id="459529"/>
    <lineage>
        <taxon>Bacteria</taxon>
        <taxon>Pseudomonadati</taxon>
        <taxon>Bacteroidota</taxon>
        <taxon>Sphingobacteriia</taxon>
        <taxon>Sphingobacteriales</taxon>
        <taxon>Sphingobacteriaceae</taxon>
        <taxon>Sphingobacterium</taxon>
    </lineage>
</organism>
<evidence type="ECO:0000313" key="6">
    <source>
        <dbReference type="Proteomes" id="UP000315908"/>
    </source>
</evidence>
<dbReference type="PANTHER" id="PTHR30069:SF29">
    <property type="entry name" value="HEMOGLOBIN AND HEMOGLOBIN-HAPTOGLOBIN-BINDING PROTEIN 1-RELATED"/>
    <property type="match status" value="1"/>
</dbReference>
<keyword evidence="2" id="KW-0998">Cell outer membrane</keyword>
<keyword evidence="1 3" id="KW-0732">Signal</keyword>
<dbReference type="SUPFAM" id="SSF49464">
    <property type="entry name" value="Carboxypeptidase regulatory domain-like"/>
    <property type="match status" value="1"/>
</dbReference>
<comment type="caution">
    <text evidence="5">The sequence shown here is derived from an EMBL/GenBank/DDBJ whole genome shotgun (WGS) entry which is preliminary data.</text>
</comment>
<dbReference type="Proteomes" id="UP000315908">
    <property type="component" value="Unassembled WGS sequence"/>
</dbReference>
<gene>
    <name evidence="5" type="ORF">IQ31_03303</name>
</gene>
<keyword evidence="2" id="KW-0812">Transmembrane</keyword>
<protein>
    <submittedName>
        <fullName evidence="5">TonB-linked SusC/RagA family outer membrane protein</fullName>
    </submittedName>
</protein>
<evidence type="ECO:0000313" key="5">
    <source>
        <dbReference type="EMBL" id="TWI18446.1"/>
    </source>
</evidence>
<dbReference type="InterPro" id="IPR023997">
    <property type="entry name" value="TonB-dep_OMP_SusC/RagA_CS"/>
</dbReference>
<dbReference type="GO" id="GO:0015344">
    <property type="term" value="F:siderophore uptake transmembrane transporter activity"/>
    <property type="evidence" value="ECO:0007669"/>
    <property type="project" value="TreeGrafter"/>
</dbReference>
<evidence type="ECO:0000256" key="3">
    <source>
        <dbReference type="SAM" id="SignalP"/>
    </source>
</evidence>
<reference evidence="5 6" key="1">
    <citation type="journal article" date="2015" name="Stand. Genomic Sci.">
        <title>Genomic Encyclopedia of Bacterial and Archaeal Type Strains, Phase III: the genomes of soil and plant-associated and newly described type strains.</title>
        <authorList>
            <person name="Whitman W.B."/>
            <person name="Woyke T."/>
            <person name="Klenk H.P."/>
            <person name="Zhou Y."/>
            <person name="Lilburn T.G."/>
            <person name="Beck B.J."/>
            <person name="De Vos P."/>
            <person name="Vandamme P."/>
            <person name="Eisen J.A."/>
            <person name="Garrity G."/>
            <person name="Hugenholtz P."/>
            <person name="Kyrpides N.C."/>
        </authorList>
    </citation>
    <scope>NUCLEOTIDE SEQUENCE [LARGE SCALE GENOMIC DNA]</scope>
    <source>
        <strain evidence="5 6">CGMCC 1.6855</strain>
    </source>
</reference>
<keyword evidence="2" id="KW-0813">Transport</keyword>